<dbReference type="PANTHER" id="PTHR24056">
    <property type="entry name" value="CELL DIVISION PROTEIN KINASE"/>
    <property type="match status" value="1"/>
</dbReference>
<evidence type="ECO:0000256" key="6">
    <source>
        <dbReference type="ARBA" id="ARBA00022840"/>
    </source>
</evidence>
<evidence type="ECO:0000256" key="11">
    <source>
        <dbReference type="RuleBase" id="RU000304"/>
    </source>
</evidence>
<evidence type="ECO:0000256" key="9">
    <source>
        <dbReference type="ARBA" id="ARBA00049280"/>
    </source>
</evidence>
<dbReference type="Proteomes" id="UP000012960">
    <property type="component" value="Unplaced"/>
</dbReference>
<dbReference type="Pfam" id="PF00069">
    <property type="entry name" value="Pkinase"/>
    <property type="match status" value="2"/>
</dbReference>
<feature type="region of interest" description="Disordered" evidence="12">
    <location>
        <begin position="436"/>
        <end position="470"/>
    </location>
</feature>
<dbReference type="InterPro" id="IPR011009">
    <property type="entry name" value="Kinase-like_dom_sf"/>
</dbReference>
<dbReference type="Gramene" id="Ma10_t22090.1">
    <property type="protein sequence ID" value="Ma10_p22090.1"/>
    <property type="gene ID" value="Ma10_g22090"/>
</dbReference>
<dbReference type="GO" id="GO:0005524">
    <property type="term" value="F:ATP binding"/>
    <property type="evidence" value="ECO:0007669"/>
    <property type="project" value="UniProtKB-UniRule"/>
</dbReference>
<dbReference type="OMA" id="DKEANIH"/>
<evidence type="ECO:0000256" key="10">
    <source>
        <dbReference type="PROSITE-ProRule" id="PRU10141"/>
    </source>
</evidence>
<dbReference type="FunCoup" id="A0A804KYZ4">
    <property type="interactions" value="3498"/>
</dbReference>
<dbReference type="Gene3D" id="1.10.510.10">
    <property type="entry name" value="Transferase(Phosphotransferase) domain 1"/>
    <property type="match status" value="2"/>
</dbReference>
<sequence>MGSSPPPKTTTAVSSRSWSIYGRAEITGRYDILGRIGSGAYADVYRGRRRSDGLDVALKEIHDYQSSAREIEALLALRGAPNVVDLLEYFWGEDEDEDAVLVLEFLPADLAAVIRDAKRAGAFAVGEVKQWMIQILRGLETCHRSSVVHRDLKPSNLLISADGILKLADFGQSRILQETRCISIENEQVLQNGTWIPQQQGYMSWPVGLEQQTVQELMPQHQNFQETRFANEDDTLRELDSPKTKNAMYDTDNETSLQDCDASCLATCGTGDVEDDPFKSSYSCEAEEGGADEYGALTSCVGTRWFRAPELLYGSTDYGQEIDLWSLGCLFAELLNLEPLFPGTSDIDQLGRIISVLGNPTEEAWPGCSNLPDYNKIFFNKVENPIGLEACLPNRSASEVNLVKRLLCYNPANRATATETLHDRYFAEEPLPVPVNSLRVPSSRDEPNDSSQGEWATYQETESDSDLDEFGSMDMLVTEKGFSIRFS</sequence>
<dbReference type="OrthoDB" id="1732493at2759"/>
<keyword evidence="3" id="KW-0808">Transferase</keyword>
<keyword evidence="6 10" id="KW-0067">ATP-binding</keyword>
<dbReference type="GO" id="GO:0008353">
    <property type="term" value="F:RNA polymerase II CTD heptapeptide repeat kinase activity"/>
    <property type="evidence" value="ECO:0007669"/>
    <property type="project" value="UniProtKB-EC"/>
</dbReference>
<evidence type="ECO:0000256" key="1">
    <source>
        <dbReference type="ARBA" id="ARBA00006485"/>
    </source>
</evidence>
<evidence type="ECO:0000256" key="12">
    <source>
        <dbReference type="SAM" id="MobiDB-lite"/>
    </source>
</evidence>
<dbReference type="EnsemblPlants" id="Ma10_t22090.1">
    <property type="protein sequence ID" value="Ma10_p22090.1"/>
    <property type="gene ID" value="Ma10_g22090"/>
</dbReference>
<reference evidence="15" key="2">
    <citation type="submission" date="2021-05" db="UniProtKB">
        <authorList>
            <consortium name="EnsemblPlants"/>
        </authorList>
    </citation>
    <scope>IDENTIFICATION</scope>
    <source>
        <strain evidence="15">subsp. malaccensis</strain>
    </source>
</reference>
<dbReference type="GO" id="GO:0005634">
    <property type="term" value="C:nucleus"/>
    <property type="evidence" value="ECO:0000318"/>
    <property type="project" value="GO_Central"/>
</dbReference>
<comment type="catalytic activity">
    <reaction evidence="9">
        <text>[DNA-directed RNA polymerase] + ATP = phospho-[DNA-directed RNA polymerase] + ADP + H(+)</text>
        <dbReference type="Rhea" id="RHEA:10216"/>
        <dbReference type="Rhea" id="RHEA-COMP:11321"/>
        <dbReference type="Rhea" id="RHEA-COMP:11322"/>
        <dbReference type="ChEBI" id="CHEBI:15378"/>
        <dbReference type="ChEBI" id="CHEBI:30616"/>
        <dbReference type="ChEBI" id="CHEBI:43176"/>
        <dbReference type="ChEBI" id="CHEBI:68546"/>
        <dbReference type="ChEBI" id="CHEBI:456216"/>
        <dbReference type="EC" id="2.7.11.23"/>
    </reaction>
</comment>
<proteinExistence type="inferred from homology"/>
<name>A0A804KYZ4_MUSAM</name>
<dbReference type="AlphaFoldDB" id="A0A804KYZ4"/>
<dbReference type="InterPro" id="IPR008271">
    <property type="entry name" value="Ser/Thr_kinase_AS"/>
</dbReference>
<accession>A0A804KYZ4</accession>
<keyword evidence="2 11" id="KW-0723">Serine/threonine-protein kinase</keyword>
<comment type="catalytic activity">
    <reaction evidence="8">
        <text>L-seryl-[protein] + ATP = O-phospho-L-seryl-[protein] + ADP + H(+)</text>
        <dbReference type="Rhea" id="RHEA:17989"/>
        <dbReference type="Rhea" id="RHEA-COMP:9863"/>
        <dbReference type="Rhea" id="RHEA-COMP:11604"/>
        <dbReference type="ChEBI" id="CHEBI:15378"/>
        <dbReference type="ChEBI" id="CHEBI:29999"/>
        <dbReference type="ChEBI" id="CHEBI:30616"/>
        <dbReference type="ChEBI" id="CHEBI:83421"/>
        <dbReference type="ChEBI" id="CHEBI:456216"/>
        <dbReference type="EC" id="2.7.11.22"/>
    </reaction>
</comment>
<dbReference type="PROSITE" id="PS00107">
    <property type="entry name" value="PROTEIN_KINASE_ATP"/>
    <property type="match status" value="1"/>
</dbReference>
<dbReference type="KEGG" id="mus:103968926"/>
<evidence type="ECO:0000256" key="2">
    <source>
        <dbReference type="ARBA" id="ARBA00022527"/>
    </source>
</evidence>
<feature type="compositionally biased region" description="Polar residues" evidence="12">
    <location>
        <begin position="449"/>
        <end position="460"/>
    </location>
</feature>
<dbReference type="InterPro" id="IPR050108">
    <property type="entry name" value="CDK"/>
</dbReference>
<evidence type="ECO:0000259" key="13">
    <source>
        <dbReference type="PROSITE" id="PS50011"/>
    </source>
</evidence>
<evidence type="ECO:0000256" key="7">
    <source>
        <dbReference type="ARBA" id="ARBA00047811"/>
    </source>
</evidence>
<feature type="binding site" evidence="10">
    <location>
        <position position="59"/>
    </location>
    <ligand>
        <name>ATP</name>
        <dbReference type="ChEBI" id="CHEBI:30616"/>
    </ligand>
</feature>
<comment type="catalytic activity">
    <reaction evidence="7">
        <text>L-threonyl-[protein] + ATP = O-phospho-L-threonyl-[protein] + ADP + H(+)</text>
        <dbReference type="Rhea" id="RHEA:46608"/>
        <dbReference type="Rhea" id="RHEA-COMP:11060"/>
        <dbReference type="Rhea" id="RHEA-COMP:11605"/>
        <dbReference type="ChEBI" id="CHEBI:15378"/>
        <dbReference type="ChEBI" id="CHEBI:30013"/>
        <dbReference type="ChEBI" id="CHEBI:30616"/>
        <dbReference type="ChEBI" id="CHEBI:61977"/>
        <dbReference type="ChEBI" id="CHEBI:456216"/>
        <dbReference type="EC" id="2.7.11.22"/>
    </reaction>
</comment>
<dbReference type="PROSITE" id="PS50011">
    <property type="entry name" value="PROTEIN_KINASE_DOM"/>
    <property type="match status" value="1"/>
</dbReference>
<dbReference type="GO" id="GO:0004693">
    <property type="term" value="F:cyclin-dependent protein serine/threonine kinase activity"/>
    <property type="evidence" value="ECO:0007669"/>
    <property type="project" value="UniProtKB-EC"/>
</dbReference>
<dbReference type="InParanoid" id="A0A804KYZ4"/>
<keyword evidence="4 10" id="KW-0547">Nucleotide-binding</keyword>
<dbReference type="InterPro" id="IPR000719">
    <property type="entry name" value="Prot_kinase_dom"/>
</dbReference>
<reference evidence="14" key="1">
    <citation type="submission" date="2021-03" db="EMBL/GenBank/DDBJ databases">
        <authorList>
            <consortium name="Genoscope - CEA"/>
            <person name="William W."/>
        </authorList>
    </citation>
    <scope>NUCLEOTIDE SEQUENCE</scope>
    <source>
        <strain evidence="14">Doubled-haploid Pahang</strain>
    </source>
</reference>
<organism evidence="15 16">
    <name type="scientific">Musa acuminata subsp. malaccensis</name>
    <name type="common">Wild banana</name>
    <name type="synonym">Musa malaccensis</name>
    <dbReference type="NCBI Taxonomy" id="214687"/>
    <lineage>
        <taxon>Eukaryota</taxon>
        <taxon>Viridiplantae</taxon>
        <taxon>Streptophyta</taxon>
        <taxon>Embryophyta</taxon>
        <taxon>Tracheophyta</taxon>
        <taxon>Spermatophyta</taxon>
        <taxon>Magnoliopsida</taxon>
        <taxon>Liliopsida</taxon>
        <taxon>Zingiberales</taxon>
        <taxon>Musaceae</taxon>
        <taxon>Musa</taxon>
    </lineage>
</organism>
<evidence type="ECO:0000256" key="3">
    <source>
        <dbReference type="ARBA" id="ARBA00022679"/>
    </source>
</evidence>
<evidence type="ECO:0000256" key="5">
    <source>
        <dbReference type="ARBA" id="ARBA00022777"/>
    </source>
</evidence>
<evidence type="ECO:0000256" key="4">
    <source>
        <dbReference type="ARBA" id="ARBA00022741"/>
    </source>
</evidence>
<dbReference type="EMBL" id="HG996476">
    <property type="protein sequence ID" value="CAG1854272.1"/>
    <property type="molecule type" value="Genomic_DNA"/>
</dbReference>
<feature type="compositionally biased region" description="Acidic residues" evidence="12">
    <location>
        <begin position="461"/>
        <end position="470"/>
    </location>
</feature>
<dbReference type="FunFam" id="3.30.200.20:FF:000664">
    <property type="entry name" value="Cyclin-dependent kinase F-1"/>
    <property type="match status" value="1"/>
</dbReference>
<keyword evidence="16" id="KW-1185">Reference proteome</keyword>
<evidence type="ECO:0000313" key="14">
    <source>
        <dbReference type="EMBL" id="CAG1854272.1"/>
    </source>
</evidence>
<evidence type="ECO:0000256" key="8">
    <source>
        <dbReference type="ARBA" id="ARBA00048367"/>
    </source>
</evidence>
<dbReference type="PANTHER" id="PTHR24056:SF171">
    <property type="entry name" value="CYCLIN-DEPENDENT KINASE 20"/>
    <property type="match status" value="1"/>
</dbReference>
<dbReference type="SUPFAM" id="SSF56112">
    <property type="entry name" value="Protein kinase-like (PK-like)"/>
    <property type="match status" value="1"/>
</dbReference>
<dbReference type="SMART" id="SM00220">
    <property type="entry name" value="S_TKc"/>
    <property type="match status" value="1"/>
</dbReference>
<evidence type="ECO:0000313" key="15">
    <source>
        <dbReference type="EnsemblPlants" id="Ma10_p22090.1"/>
    </source>
</evidence>
<keyword evidence="5" id="KW-0418">Kinase</keyword>
<feature type="domain" description="Protein kinase" evidence="13">
    <location>
        <begin position="30"/>
        <end position="426"/>
    </location>
</feature>
<gene>
    <name evidence="14" type="ORF">GSMUA_324980.1</name>
</gene>
<protein>
    <submittedName>
        <fullName evidence="14">(wild Malaysian banana) hypothetical protein</fullName>
    </submittedName>
</protein>
<dbReference type="PROSITE" id="PS00108">
    <property type="entry name" value="PROTEIN_KINASE_ST"/>
    <property type="match status" value="1"/>
</dbReference>
<dbReference type="InterPro" id="IPR017441">
    <property type="entry name" value="Protein_kinase_ATP_BS"/>
</dbReference>
<evidence type="ECO:0000313" key="16">
    <source>
        <dbReference type="Proteomes" id="UP000012960"/>
    </source>
</evidence>
<dbReference type="GO" id="GO:0004674">
    <property type="term" value="F:protein serine/threonine kinase activity"/>
    <property type="evidence" value="ECO:0000318"/>
    <property type="project" value="GO_Central"/>
</dbReference>
<comment type="similarity">
    <text evidence="1">Belongs to the protein kinase superfamily. CMGC Ser/Thr protein kinase family. CDC2/CDKX subfamily.</text>
</comment>